<dbReference type="Proteomes" id="UP001157034">
    <property type="component" value="Unassembled WGS sequence"/>
</dbReference>
<dbReference type="EMBL" id="BSVB01000001">
    <property type="protein sequence ID" value="GMA96354.1"/>
    <property type="molecule type" value="Genomic_DNA"/>
</dbReference>
<protein>
    <recommendedName>
        <fullName evidence="4">Ig-like domain repeat protein</fullName>
    </recommendedName>
</protein>
<keyword evidence="1" id="KW-0472">Membrane</keyword>
<evidence type="ECO:0000313" key="2">
    <source>
        <dbReference type="EMBL" id="GMA96354.1"/>
    </source>
</evidence>
<gene>
    <name evidence="2" type="ORF">GCM10025881_31780</name>
</gene>
<evidence type="ECO:0000313" key="3">
    <source>
        <dbReference type="Proteomes" id="UP001157034"/>
    </source>
</evidence>
<comment type="caution">
    <text evidence="2">The sequence shown here is derived from an EMBL/GenBank/DDBJ whole genome shotgun (WGS) entry which is preliminary data.</text>
</comment>
<keyword evidence="1" id="KW-0812">Transmembrane</keyword>
<name>A0ABQ6KAI6_9MICO</name>
<proteinExistence type="predicted"/>
<organism evidence="2 3">
    <name type="scientific">Pseudolysinimonas kribbensis</name>
    <dbReference type="NCBI Taxonomy" id="433641"/>
    <lineage>
        <taxon>Bacteria</taxon>
        <taxon>Bacillati</taxon>
        <taxon>Actinomycetota</taxon>
        <taxon>Actinomycetes</taxon>
        <taxon>Micrococcales</taxon>
        <taxon>Microbacteriaceae</taxon>
        <taxon>Pseudolysinimonas</taxon>
    </lineage>
</organism>
<evidence type="ECO:0000256" key="1">
    <source>
        <dbReference type="SAM" id="Phobius"/>
    </source>
</evidence>
<evidence type="ECO:0008006" key="4">
    <source>
        <dbReference type="Google" id="ProtNLM"/>
    </source>
</evidence>
<keyword evidence="1" id="KW-1133">Transmembrane helix</keyword>
<feature type="transmembrane region" description="Helical" evidence="1">
    <location>
        <begin position="142"/>
        <end position="161"/>
    </location>
</feature>
<keyword evidence="3" id="KW-1185">Reference proteome</keyword>
<accession>A0ABQ6KAI6</accession>
<sequence length="197" mass="18980">MYLNFPVAQGGGGYAGGGGGSAMEGGSSLAAAGAGGGGSGFLRAGLTASAVEPNTGAGSITFTYTMDPSISAPTASVPAGSTASTIIDGVAPSTAFSVLLDGTTVVASGTTPVTGGPVTQSFTVPADTSGGTHTLTLQVGGIRAATSAAFTVTAAIALAATGVSTPWWVAPGVAMLIAVGTLLLWWTSRRSRARLVR</sequence>
<feature type="transmembrane region" description="Helical" evidence="1">
    <location>
        <begin position="167"/>
        <end position="187"/>
    </location>
</feature>
<reference evidence="3" key="1">
    <citation type="journal article" date="2019" name="Int. J. Syst. Evol. Microbiol.">
        <title>The Global Catalogue of Microorganisms (GCM) 10K type strain sequencing project: providing services to taxonomists for standard genome sequencing and annotation.</title>
        <authorList>
            <consortium name="The Broad Institute Genomics Platform"/>
            <consortium name="The Broad Institute Genome Sequencing Center for Infectious Disease"/>
            <person name="Wu L."/>
            <person name="Ma J."/>
        </authorList>
    </citation>
    <scope>NUCLEOTIDE SEQUENCE [LARGE SCALE GENOMIC DNA]</scope>
    <source>
        <strain evidence="3">NBRC 108894</strain>
    </source>
</reference>
<dbReference type="RefSeq" id="WP_284254951.1">
    <property type="nucleotide sequence ID" value="NZ_BSVB01000001.1"/>
</dbReference>